<gene>
    <name evidence="1" type="ORF">HGB48_30205</name>
</gene>
<dbReference type="Proteomes" id="UP000579250">
    <property type="component" value="Unassembled WGS sequence"/>
</dbReference>
<protein>
    <submittedName>
        <fullName evidence="1">Uncharacterized protein</fullName>
    </submittedName>
</protein>
<dbReference type="EMBL" id="JAAXPI010000067">
    <property type="protein sequence ID" value="NKZ07971.1"/>
    <property type="molecule type" value="Genomic_DNA"/>
</dbReference>
<name>A0A846Z6N9_9ACTN</name>
<dbReference type="AlphaFoldDB" id="A0A846Z6N9"/>
<reference evidence="1 2" key="1">
    <citation type="submission" date="2020-04" db="EMBL/GenBank/DDBJ databases">
        <title>MicrobeNet Type strains.</title>
        <authorList>
            <person name="Nicholson A.C."/>
        </authorList>
    </citation>
    <scope>NUCLEOTIDE SEQUENCE [LARGE SCALE GENOMIC DNA]</scope>
    <source>
        <strain evidence="1 2">ATCC BAA-277</strain>
    </source>
</reference>
<keyword evidence="2" id="KW-1185">Reference proteome</keyword>
<proteinExistence type="predicted"/>
<organism evidence="1 2">
    <name type="scientific">Actinomadura latina</name>
    <dbReference type="NCBI Taxonomy" id="163603"/>
    <lineage>
        <taxon>Bacteria</taxon>
        <taxon>Bacillati</taxon>
        <taxon>Actinomycetota</taxon>
        <taxon>Actinomycetes</taxon>
        <taxon>Streptosporangiales</taxon>
        <taxon>Thermomonosporaceae</taxon>
        <taxon>Actinomadura</taxon>
    </lineage>
</organism>
<evidence type="ECO:0000313" key="2">
    <source>
        <dbReference type="Proteomes" id="UP000579250"/>
    </source>
</evidence>
<sequence>MVDLRASEALIMFSEMAVGPPGTPLRSRLMDAGWRETSSGLRREWRQGDIVAIQFGQGEHAFLEATLEIAWPDYPKSLTSEEQLAEDFEIRFRTTLAQVGRRLGGPAFVGTYGDEGLPENINAVIIALWPMSSAVLSLDFKHEDAGLPFRITTTWSPGRL</sequence>
<comment type="caution">
    <text evidence="1">The sequence shown here is derived from an EMBL/GenBank/DDBJ whole genome shotgun (WGS) entry which is preliminary data.</text>
</comment>
<evidence type="ECO:0000313" key="1">
    <source>
        <dbReference type="EMBL" id="NKZ07971.1"/>
    </source>
</evidence>
<accession>A0A846Z6N9</accession>